<dbReference type="GO" id="GO:0031011">
    <property type="term" value="C:Ino80 complex"/>
    <property type="evidence" value="ECO:0007669"/>
    <property type="project" value="InterPro"/>
</dbReference>
<evidence type="ECO:0000256" key="1">
    <source>
        <dbReference type="SAM" id="MobiDB-lite"/>
    </source>
</evidence>
<comment type="caution">
    <text evidence="3">The sequence shown here is derived from an EMBL/GenBank/DDBJ whole genome shotgun (WGS) entry which is preliminary data.</text>
</comment>
<dbReference type="GO" id="GO:0045944">
    <property type="term" value="P:positive regulation of transcription by RNA polymerase II"/>
    <property type="evidence" value="ECO:0007669"/>
    <property type="project" value="TreeGrafter"/>
</dbReference>
<dbReference type="PANTHER" id="PTHR13233:SF0">
    <property type="entry name" value="MICROSPHERULE PROTEIN 1"/>
    <property type="match status" value="1"/>
</dbReference>
<dbReference type="Gene3D" id="2.60.200.20">
    <property type="match status" value="1"/>
</dbReference>
<dbReference type="SUPFAM" id="SSF49879">
    <property type="entry name" value="SMAD/FHA domain"/>
    <property type="match status" value="1"/>
</dbReference>
<dbReference type="Pfam" id="PF13325">
    <property type="entry name" value="MCRS_N"/>
    <property type="match status" value="1"/>
</dbReference>
<dbReference type="GO" id="GO:0071339">
    <property type="term" value="C:MLL1 complex"/>
    <property type="evidence" value="ECO:0007669"/>
    <property type="project" value="InterPro"/>
</dbReference>
<dbReference type="GO" id="GO:0044545">
    <property type="term" value="C:NSL complex"/>
    <property type="evidence" value="ECO:0007669"/>
    <property type="project" value="TreeGrafter"/>
</dbReference>
<evidence type="ECO:0000259" key="2">
    <source>
        <dbReference type="PROSITE" id="PS50006"/>
    </source>
</evidence>
<organism evidence="3 4">
    <name type="scientific">Macleaya cordata</name>
    <name type="common">Five-seeded plume-poppy</name>
    <name type="synonym">Bocconia cordata</name>
    <dbReference type="NCBI Taxonomy" id="56857"/>
    <lineage>
        <taxon>Eukaryota</taxon>
        <taxon>Viridiplantae</taxon>
        <taxon>Streptophyta</taxon>
        <taxon>Embryophyta</taxon>
        <taxon>Tracheophyta</taxon>
        <taxon>Spermatophyta</taxon>
        <taxon>Magnoliopsida</taxon>
        <taxon>Ranunculales</taxon>
        <taxon>Papaveraceae</taxon>
        <taxon>Papaveroideae</taxon>
        <taxon>Macleaya</taxon>
    </lineage>
</organism>
<dbReference type="Pfam" id="PF00498">
    <property type="entry name" value="FHA"/>
    <property type="match status" value="1"/>
</dbReference>
<dbReference type="InterPro" id="IPR025999">
    <property type="entry name" value="MCRS_N"/>
</dbReference>
<feature type="compositionally biased region" description="Polar residues" evidence="1">
    <location>
        <begin position="108"/>
        <end position="119"/>
    </location>
</feature>
<dbReference type="SMART" id="SM00240">
    <property type="entry name" value="FHA"/>
    <property type="match status" value="1"/>
</dbReference>
<dbReference type="PANTHER" id="PTHR13233">
    <property type="entry name" value="MICROSPHERULE PROTEIN 1"/>
    <property type="match status" value="1"/>
</dbReference>
<feature type="region of interest" description="Disordered" evidence="1">
    <location>
        <begin position="108"/>
        <end position="130"/>
    </location>
</feature>
<accession>A0A200RCG0</accession>
<dbReference type="AlphaFoldDB" id="A0A200RCG0"/>
<proteinExistence type="predicted"/>
<dbReference type="InParanoid" id="A0A200RCG0"/>
<dbReference type="OMA" id="CAMESEN"/>
<dbReference type="GO" id="GO:0002151">
    <property type="term" value="F:G-quadruplex RNA binding"/>
    <property type="evidence" value="ECO:0007669"/>
    <property type="project" value="InterPro"/>
</dbReference>
<protein>
    <submittedName>
        <fullName evidence="3">Forkhead-associated (FHA) domain</fullName>
    </submittedName>
</protein>
<dbReference type="InterPro" id="IPR000253">
    <property type="entry name" value="FHA_dom"/>
</dbReference>
<keyword evidence="4" id="KW-1185">Reference proteome</keyword>
<dbReference type="PROSITE" id="PS50006">
    <property type="entry name" value="FHA_DOMAIN"/>
    <property type="match status" value="1"/>
</dbReference>
<sequence length="963" mass="104789">MAPSMPHEHRPIHLYEWMTTTCSLGCYPVCHTGATHLSAWTLLGHGTDPTSNSFLQAGASLESLAKGAVRFSRRFTVPELQERWQSLLYDPVVSAEASLRMVELQNSAPNLSSKPNSVGGSKGNELVPGKRKEESVRSLYYAMRKRICTEPCSSLDLSFLVGPSFHNCTDNGGRCLEQFTHLNEHPHGSCMIGDPIADDFEIQDTDFDIVRHAFPQLASGDTAPDNVCGTAHAFHSGYRGSFEGDLPHGIMVGDCLYGFAENVSPVSVNEAVGNDTGHSFEHDNVHKDPPHIFGESLSLFDNISGVQEIGPPQQLPVSAFDSIGNNQENICSGIGGSQDFRSPVSDCGASFHQFGYSSPLPAMPIWRTIEDITTPAMPIDENLGDKDKGAGDTLTLSHDGNDAKKVIPSGYNVVCSGELQERECGDGLASSTAISEGDFADLAHRLLNFTHEEVLRFMDDDDDDGKDMMDRSCFDGLNSILLNSPNDTLHSDISGTSDPKPSVALDTGLAVTDVACPVELDVINDPLQSGHKVCVSEIDVPSTTSAPNPHSPELRDGVICCILNTEDPEIPCNDGLFSPSQVLPPFFPSAMQNNSVGSSVPTSTKDFADKQKASEQGLNLVNEEGETPGIVASRKIEVEPQVLPEICPNHSIGDSGVKSQLVVSDTLPLASRHAGSAEGDPSQCRSVPAAQPSIPAEALKKDFTKVELGKHSDFDNSLEFLIERPIHVSDHMKNQPQKIVDGCKQEADVPVAIQNHESTHAEPISVDMAFPEPMLNSSISDQEEQLAEDDGDVPYFSDIEAMILDMDLGPSGQDSYLSKEVSRYQYEDTKRAIIRLEQGANSYMQRAIASHRAFAFLYGRHLKHYIKKPEVLLGRTTDDVFVDIDLGREGLANKISRRQAIIKMEEDGSFYLKNLGKGLVLVNSKELSSGKRLKLSSSCLIEIFQFALCIFDSLFVHLILSIF</sequence>
<dbReference type="FunCoup" id="A0A200RCG0">
    <property type="interactions" value="2950"/>
</dbReference>
<evidence type="ECO:0000313" key="3">
    <source>
        <dbReference type="EMBL" id="OVA20391.1"/>
    </source>
</evidence>
<name>A0A200RCG0_MACCD</name>
<dbReference type="InterPro" id="IPR008984">
    <property type="entry name" value="SMAD_FHA_dom_sf"/>
</dbReference>
<dbReference type="EMBL" id="MVGT01000132">
    <property type="protein sequence ID" value="OVA20391.1"/>
    <property type="molecule type" value="Genomic_DNA"/>
</dbReference>
<dbReference type="CDD" id="cd22687">
    <property type="entry name" value="FHA_MCRS1"/>
    <property type="match status" value="1"/>
</dbReference>
<dbReference type="OrthoDB" id="10262769at2759"/>
<dbReference type="STRING" id="56857.A0A200RCG0"/>
<feature type="domain" description="FHA" evidence="2">
    <location>
        <begin position="871"/>
        <end position="927"/>
    </location>
</feature>
<reference evidence="3 4" key="1">
    <citation type="journal article" date="2017" name="Mol. Plant">
        <title>The Genome of Medicinal Plant Macleaya cordata Provides New Insights into Benzylisoquinoline Alkaloids Metabolism.</title>
        <authorList>
            <person name="Liu X."/>
            <person name="Liu Y."/>
            <person name="Huang P."/>
            <person name="Ma Y."/>
            <person name="Qing Z."/>
            <person name="Tang Q."/>
            <person name="Cao H."/>
            <person name="Cheng P."/>
            <person name="Zheng Y."/>
            <person name="Yuan Z."/>
            <person name="Zhou Y."/>
            <person name="Liu J."/>
            <person name="Tang Z."/>
            <person name="Zhuo Y."/>
            <person name="Zhang Y."/>
            <person name="Yu L."/>
            <person name="Huang J."/>
            <person name="Yang P."/>
            <person name="Peng Q."/>
            <person name="Zhang J."/>
            <person name="Jiang W."/>
            <person name="Zhang Z."/>
            <person name="Lin K."/>
            <person name="Ro D.K."/>
            <person name="Chen X."/>
            <person name="Xiong X."/>
            <person name="Shang Y."/>
            <person name="Huang S."/>
            <person name="Zeng J."/>
        </authorList>
    </citation>
    <scope>NUCLEOTIDE SEQUENCE [LARGE SCALE GENOMIC DNA]</scope>
    <source>
        <strain evidence="4">cv. BLH2017</strain>
        <tissue evidence="3">Root</tissue>
    </source>
</reference>
<gene>
    <name evidence="3" type="ORF">BVC80_1195g30</name>
</gene>
<evidence type="ECO:0000313" key="4">
    <source>
        <dbReference type="Proteomes" id="UP000195402"/>
    </source>
</evidence>
<dbReference type="InterPro" id="IPR037912">
    <property type="entry name" value="MCRS1"/>
</dbReference>
<dbReference type="Proteomes" id="UP000195402">
    <property type="component" value="Unassembled WGS sequence"/>
</dbReference>